<dbReference type="Proteomes" id="UP001152795">
    <property type="component" value="Unassembled WGS sequence"/>
</dbReference>
<dbReference type="PANTHER" id="PTHR46704">
    <property type="entry name" value="CXC DOMAIN-CONTAINING PROTEIN-RELATED"/>
    <property type="match status" value="1"/>
</dbReference>
<evidence type="ECO:0000313" key="1">
    <source>
        <dbReference type="EMBL" id="CAB3987552.1"/>
    </source>
</evidence>
<evidence type="ECO:0000313" key="2">
    <source>
        <dbReference type="Proteomes" id="UP001152795"/>
    </source>
</evidence>
<reference evidence="1" key="1">
    <citation type="submission" date="2020-04" db="EMBL/GenBank/DDBJ databases">
        <authorList>
            <person name="Alioto T."/>
            <person name="Alioto T."/>
            <person name="Gomez Garrido J."/>
        </authorList>
    </citation>
    <scope>NUCLEOTIDE SEQUENCE</scope>
    <source>
        <strain evidence="1">A484AB</strain>
    </source>
</reference>
<sequence length="219" mass="24796">MELWIAFGTGRNFRFLAAHEMARALGPDRCIALPMFQFPGCDTISCFAGRGKKTAWDTWSVYETITKAFCSLMEKPESINENMTSLERFVILMYDRTRSLNCVNQVRKQLFTQKGRSIEDIHPTKAALLQHSRRATYQASYCWGQALNEVEDLPCPSNWGWKRNELDGWQICWSTLPEASKACRELLRCGCKKGCSGRCKCAKAALKCTALCFCGGECV</sequence>
<proteinExistence type="predicted"/>
<protein>
    <submittedName>
        <fullName evidence="1">Uncharacterized protein</fullName>
    </submittedName>
</protein>
<name>A0A7D9DLB3_PARCT</name>
<comment type="caution">
    <text evidence="1">The sequence shown here is derived from an EMBL/GenBank/DDBJ whole genome shotgun (WGS) entry which is preliminary data.</text>
</comment>
<dbReference type="EMBL" id="CACRXK020001193">
    <property type="protein sequence ID" value="CAB3987552.1"/>
    <property type="molecule type" value="Genomic_DNA"/>
</dbReference>
<accession>A0A7D9DLB3</accession>
<dbReference type="PANTHER" id="PTHR46704:SF1">
    <property type="entry name" value="TELOMERE LENGTH REGULATION PROTEIN TEL2 HOMOLOG"/>
    <property type="match status" value="1"/>
</dbReference>
<organism evidence="1 2">
    <name type="scientific">Paramuricea clavata</name>
    <name type="common">Red gorgonian</name>
    <name type="synonym">Violescent sea-whip</name>
    <dbReference type="NCBI Taxonomy" id="317549"/>
    <lineage>
        <taxon>Eukaryota</taxon>
        <taxon>Metazoa</taxon>
        <taxon>Cnidaria</taxon>
        <taxon>Anthozoa</taxon>
        <taxon>Octocorallia</taxon>
        <taxon>Malacalcyonacea</taxon>
        <taxon>Plexauridae</taxon>
        <taxon>Paramuricea</taxon>
    </lineage>
</organism>
<keyword evidence="2" id="KW-1185">Reference proteome</keyword>
<dbReference type="OrthoDB" id="5986462at2759"/>
<dbReference type="AlphaFoldDB" id="A0A7D9DLB3"/>
<gene>
    <name evidence="1" type="ORF">PACLA_8A075487</name>
</gene>